<evidence type="ECO:0000256" key="1">
    <source>
        <dbReference type="ARBA" id="ARBA00007884"/>
    </source>
</evidence>
<keyword evidence="4" id="KW-1185">Reference proteome</keyword>
<dbReference type="InterPro" id="IPR013857">
    <property type="entry name" value="NADH-UbQ_OxRdtase-assoc_prot30"/>
</dbReference>
<organism evidence="3 4">
    <name type="scientific">Hanstruepera neustonica</name>
    <dbReference type="NCBI Taxonomy" id="1445657"/>
    <lineage>
        <taxon>Bacteria</taxon>
        <taxon>Pseudomonadati</taxon>
        <taxon>Bacteroidota</taxon>
        <taxon>Flavobacteriia</taxon>
        <taxon>Flavobacteriales</taxon>
        <taxon>Flavobacteriaceae</taxon>
        <taxon>Hanstruepera</taxon>
    </lineage>
</organism>
<name>A0A2K1E0A3_9FLAO</name>
<accession>A0A2K1E0A3</accession>
<dbReference type="EMBL" id="POWF01000002">
    <property type="protein sequence ID" value="PNQ73708.1"/>
    <property type="molecule type" value="Genomic_DNA"/>
</dbReference>
<comment type="similarity">
    <text evidence="1">Belongs to the CIA30 family.</text>
</comment>
<dbReference type="PANTHER" id="PTHR13194">
    <property type="entry name" value="COMPLEX I INTERMEDIATE-ASSOCIATED PROTEIN 30"/>
    <property type="match status" value="1"/>
</dbReference>
<dbReference type="Pfam" id="PF08547">
    <property type="entry name" value="CIA30"/>
    <property type="match status" value="1"/>
</dbReference>
<comment type="caution">
    <text evidence="3">The sequence shown here is derived from an EMBL/GenBank/DDBJ whole genome shotgun (WGS) entry which is preliminary data.</text>
</comment>
<gene>
    <name evidence="3" type="ORF">C1T31_05070</name>
</gene>
<protein>
    <submittedName>
        <fullName evidence="3">CIA30 family protein</fullName>
    </submittedName>
</protein>
<dbReference type="RefSeq" id="WP_103051405.1">
    <property type="nucleotide sequence ID" value="NZ_POWF01000002.1"/>
</dbReference>
<dbReference type="Proteomes" id="UP000236641">
    <property type="component" value="Unassembled WGS sequence"/>
</dbReference>
<reference evidence="3 4" key="1">
    <citation type="submission" date="2018-01" db="EMBL/GenBank/DDBJ databases">
        <title>The draft genome of Hanstruepera neustonica JCM19743.</title>
        <authorList>
            <person name="He R.-H."/>
            <person name="Du Z.-J."/>
        </authorList>
    </citation>
    <scope>NUCLEOTIDE SEQUENCE [LARGE SCALE GENOMIC DNA]</scope>
    <source>
        <strain evidence="3 4">JCM19743</strain>
    </source>
</reference>
<evidence type="ECO:0000259" key="2">
    <source>
        <dbReference type="Pfam" id="PF08547"/>
    </source>
</evidence>
<dbReference type="OrthoDB" id="442188at2"/>
<dbReference type="InterPro" id="IPR008979">
    <property type="entry name" value="Galactose-bd-like_sf"/>
</dbReference>
<dbReference type="InterPro" id="IPR039131">
    <property type="entry name" value="NDUFAF1"/>
</dbReference>
<evidence type="ECO:0000313" key="3">
    <source>
        <dbReference type="EMBL" id="PNQ73708.1"/>
    </source>
</evidence>
<sequence>MITQNTTTLYDFNTKSQANDWLVVDDVVMGGQSDGNFYIDENGHGVFEGTISLENNGGFSSIKHECQTIEVKGYSKIRLHVKGDGNTYQVRIKNKRDNYYSYTAYFQSDTNWGTIEIPFEALLPVFRGRDLDLPNFQGETIEEVGILIGNKKAQSFKLLIDKIELVK</sequence>
<dbReference type="SUPFAM" id="SSF49785">
    <property type="entry name" value="Galactose-binding domain-like"/>
    <property type="match status" value="1"/>
</dbReference>
<dbReference type="PANTHER" id="PTHR13194:SF19">
    <property type="entry name" value="NAD(P)-BINDING ROSSMANN-FOLD SUPERFAMILY PROTEIN"/>
    <property type="match status" value="1"/>
</dbReference>
<evidence type="ECO:0000313" key="4">
    <source>
        <dbReference type="Proteomes" id="UP000236641"/>
    </source>
</evidence>
<feature type="domain" description="NADH:ubiquinone oxidoreductase intermediate-associated protein 30" evidence="2">
    <location>
        <begin position="10"/>
        <end position="160"/>
    </location>
</feature>
<proteinExistence type="inferred from homology"/>
<dbReference type="AlphaFoldDB" id="A0A2K1E0A3"/>
<dbReference type="Gene3D" id="2.60.120.430">
    <property type="entry name" value="Galactose-binding lectin"/>
    <property type="match status" value="1"/>
</dbReference>